<evidence type="ECO:0000256" key="2">
    <source>
        <dbReference type="ARBA" id="ARBA00022741"/>
    </source>
</evidence>
<dbReference type="InterPro" id="IPR003439">
    <property type="entry name" value="ABC_transporter-like_ATP-bd"/>
</dbReference>
<dbReference type="RefSeq" id="WP_068811829.1">
    <property type="nucleotide sequence ID" value="NZ_BMIY01000008.1"/>
</dbReference>
<dbReference type="AlphaFoldDB" id="A0A916QLR9"/>
<dbReference type="PROSITE" id="PS00211">
    <property type="entry name" value="ABC_TRANSPORTER_1"/>
    <property type="match status" value="1"/>
</dbReference>
<keyword evidence="3 5" id="KW-0067">ATP-binding</keyword>
<name>A0A916QLR9_9GAMM</name>
<dbReference type="InterPro" id="IPR027417">
    <property type="entry name" value="P-loop_NTPase"/>
</dbReference>
<sequence>MNSKADYQVSSQAIDVKHLQYAWSGNESLTLDIPEFSLSVGERCFLLGSSGSGKSTLLRLLSGLLIPSAGSINILNQNLAAMSVRARDRFRAHQIGFIFQQFNLIPYLSILDNLEVSAKLNKLSDKTFRARASELLTRLSVAENLWRRRADQLSVGQQQRVAIARAMIHHPPLLIADEPTSALDEDARDAFMQLLLNDLTESDTTILFVSHDRQLISHFNRCESMNELNQALAIPDTTEASA</sequence>
<dbReference type="Gene3D" id="3.40.50.300">
    <property type="entry name" value="P-loop containing nucleotide triphosphate hydrolases"/>
    <property type="match status" value="1"/>
</dbReference>
<dbReference type="InterPro" id="IPR003593">
    <property type="entry name" value="AAA+_ATPase"/>
</dbReference>
<proteinExistence type="inferred from homology"/>
<comment type="similarity">
    <text evidence="1">Belongs to the ABC transporter superfamily.</text>
</comment>
<dbReference type="SUPFAM" id="SSF52540">
    <property type="entry name" value="P-loop containing nucleoside triphosphate hydrolases"/>
    <property type="match status" value="1"/>
</dbReference>
<dbReference type="SMART" id="SM00382">
    <property type="entry name" value="AAA"/>
    <property type="match status" value="1"/>
</dbReference>
<organism evidence="5 6">
    <name type="scientific">Pseudohongiella nitratireducens</name>
    <dbReference type="NCBI Taxonomy" id="1768907"/>
    <lineage>
        <taxon>Bacteria</taxon>
        <taxon>Pseudomonadati</taxon>
        <taxon>Pseudomonadota</taxon>
        <taxon>Gammaproteobacteria</taxon>
        <taxon>Pseudomonadales</taxon>
        <taxon>Pseudohongiellaceae</taxon>
        <taxon>Pseudohongiella</taxon>
    </lineage>
</organism>
<dbReference type="GO" id="GO:0016887">
    <property type="term" value="F:ATP hydrolysis activity"/>
    <property type="evidence" value="ECO:0007669"/>
    <property type="project" value="InterPro"/>
</dbReference>
<gene>
    <name evidence="5" type="ORF">GCM10011403_19610</name>
</gene>
<dbReference type="PANTHER" id="PTHR42798">
    <property type="entry name" value="LIPOPROTEIN-RELEASING SYSTEM ATP-BINDING PROTEIN LOLD"/>
    <property type="match status" value="1"/>
</dbReference>
<dbReference type="GO" id="GO:0005524">
    <property type="term" value="F:ATP binding"/>
    <property type="evidence" value="ECO:0007669"/>
    <property type="project" value="UniProtKB-KW"/>
</dbReference>
<evidence type="ECO:0000256" key="3">
    <source>
        <dbReference type="ARBA" id="ARBA00022840"/>
    </source>
</evidence>
<dbReference type="PROSITE" id="PS50893">
    <property type="entry name" value="ABC_TRANSPORTER_2"/>
    <property type="match status" value="1"/>
</dbReference>
<reference evidence="5" key="1">
    <citation type="journal article" date="2014" name="Int. J. Syst. Evol. Microbiol.">
        <title>Complete genome sequence of Corynebacterium casei LMG S-19264T (=DSM 44701T), isolated from a smear-ripened cheese.</title>
        <authorList>
            <consortium name="US DOE Joint Genome Institute (JGI-PGF)"/>
            <person name="Walter F."/>
            <person name="Albersmeier A."/>
            <person name="Kalinowski J."/>
            <person name="Ruckert C."/>
        </authorList>
    </citation>
    <scope>NUCLEOTIDE SEQUENCE</scope>
    <source>
        <strain evidence="5">CGMCC 1.15425</strain>
    </source>
</reference>
<dbReference type="Pfam" id="PF00005">
    <property type="entry name" value="ABC_tran"/>
    <property type="match status" value="1"/>
</dbReference>
<reference evidence="5" key="2">
    <citation type="submission" date="2020-09" db="EMBL/GenBank/DDBJ databases">
        <authorList>
            <person name="Sun Q."/>
            <person name="Zhou Y."/>
        </authorList>
    </citation>
    <scope>NUCLEOTIDE SEQUENCE</scope>
    <source>
        <strain evidence="5">CGMCC 1.15425</strain>
    </source>
</reference>
<dbReference type="OrthoDB" id="9802264at2"/>
<evidence type="ECO:0000259" key="4">
    <source>
        <dbReference type="PROSITE" id="PS50893"/>
    </source>
</evidence>
<evidence type="ECO:0000313" key="6">
    <source>
        <dbReference type="Proteomes" id="UP000627715"/>
    </source>
</evidence>
<keyword evidence="6" id="KW-1185">Reference proteome</keyword>
<keyword evidence="2" id="KW-0547">Nucleotide-binding</keyword>
<evidence type="ECO:0000313" key="5">
    <source>
        <dbReference type="EMBL" id="GFZ76719.1"/>
    </source>
</evidence>
<dbReference type="PANTHER" id="PTHR42798:SF7">
    <property type="entry name" value="ALPHA-D-RIBOSE 1-METHYLPHOSPHONATE 5-TRIPHOSPHATE SYNTHASE SUBUNIT PHNL"/>
    <property type="match status" value="1"/>
</dbReference>
<evidence type="ECO:0000256" key="1">
    <source>
        <dbReference type="ARBA" id="ARBA00005417"/>
    </source>
</evidence>
<accession>A0A916QLR9</accession>
<dbReference type="Proteomes" id="UP000627715">
    <property type="component" value="Unassembled WGS sequence"/>
</dbReference>
<dbReference type="InterPro" id="IPR017871">
    <property type="entry name" value="ABC_transporter-like_CS"/>
</dbReference>
<protein>
    <submittedName>
        <fullName evidence="5">ABC transporter ATP-binding protein</fullName>
    </submittedName>
</protein>
<dbReference type="EMBL" id="BMIY01000008">
    <property type="protein sequence ID" value="GFZ76719.1"/>
    <property type="molecule type" value="Genomic_DNA"/>
</dbReference>
<feature type="domain" description="ABC transporter" evidence="4">
    <location>
        <begin position="14"/>
        <end position="242"/>
    </location>
</feature>
<comment type="caution">
    <text evidence="5">The sequence shown here is derived from an EMBL/GenBank/DDBJ whole genome shotgun (WGS) entry which is preliminary data.</text>
</comment>